<gene>
    <name evidence="1" type="ORF">ADA01nite_09600</name>
</gene>
<reference evidence="1 2" key="1">
    <citation type="submission" date="2019-07" db="EMBL/GenBank/DDBJ databases">
        <title>Whole genome shotgun sequence of Aneurinibacillus danicus NBRC 102444.</title>
        <authorList>
            <person name="Hosoyama A."/>
            <person name="Uohara A."/>
            <person name="Ohji S."/>
            <person name="Ichikawa N."/>
        </authorList>
    </citation>
    <scope>NUCLEOTIDE SEQUENCE [LARGE SCALE GENOMIC DNA]</scope>
    <source>
        <strain evidence="1 2">NBRC 102444</strain>
    </source>
</reference>
<sequence>MLVNIHGFSSSGDNTKHAFLRSVFPGEMILSPDLPVEPRAAIRELESIVEKYKGEPILLVGSSLGGFYAYYLSAKYGCHAVLLNPSLMPFASLMDCLGDNVNYNTGEPFVFTEEHIKQLRDMFPEVYLEGDHGLLHAFVCEDDERLDHTQTKKMLVGCGTFVSFAKGGHQFADLERIQGEIRRIYFELVKKERDHRQDGVEG</sequence>
<dbReference type="AlphaFoldDB" id="A0A511V3K8"/>
<dbReference type="InterPro" id="IPR008886">
    <property type="entry name" value="UPF0227/Esterase_YqiA"/>
</dbReference>
<dbReference type="PANTHER" id="PTHR35602">
    <property type="entry name" value="ESTERASE YQIA-RELATED"/>
    <property type="match status" value="1"/>
</dbReference>
<keyword evidence="2" id="KW-1185">Reference proteome</keyword>
<evidence type="ECO:0000313" key="2">
    <source>
        <dbReference type="Proteomes" id="UP000321157"/>
    </source>
</evidence>
<dbReference type="PANTHER" id="PTHR35602:SF3">
    <property type="entry name" value="ESTERASE YQIA"/>
    <property type="match status" value="1"/>
</dbReference>
<protein>
    <submittedName>
        <fullName evidence="1">Esterase</fullName>
    </submittedName>
</protein>
<dbReference type="Pfam" id="PF05728">
    <property type="entry name" value="UPF0227"/>
    <property type="match status" value="1"/>
</dbReference>
<dbReference type="Proteomes" id="UP000321157">
    <property type="component" value="Unassembled WGS sequence"/>
</dbReference>
<name>A0A511V3K8_9BACL</name>
<comment type="caution">
    <text evidence="1">The sequence shown here is derived from an EMBL/GenBank/DDBJ whole genome shotgun (WGS) entry which is preliminary data.</text>
</comment>
<dbReference type="EMBL" id="BJXX01000046">
    <property type="protein sequence ID" value="GEN33500.1"/>
    <property type="molecule type" value="Genomic_DNA"/>
</dbReference>
<dbReference type="OrthoDB" id="9803916at2"/>
<evidence type="ECO:0000313" key="1">
    <source>
        <dbReference type="EMBL" id="GEN33500.1"/>
    </source>
</evidence>
<dbReference type="RefSeq" id="WP_146808825.1">
    <property type="nucleotide sequence ID" value="NZ_BJXX01000046.1"/>
</dbReference>
<dbReference type="SUPFAM" id="SSF53474">
    <property type="entry name" value="alpha/beta-Hydrolases"/>
    <property type="match status" value="1"/>
</dbReference>
<proteinExistence type="predicted"/>
<dbReference type="InterPro" id="IPR029058">
    <property type="entry name" value="AB_hydrolase_fold"/>
</dbReference>
<accession>A0A511V3K8</accession>
<dbReference type="Gene3D" id="3.40.50.1820">
    <property type="entry name" value="alpha/beta hydrolase"/>
    <property type="match status" value="1"/>
</dbReference>
<organism evidence="1 2">
    <name type="scientific">Aneurinibacillus danicus</name>
    <dbReference type="NCBI Taxonomy" id="267746"/>
    <lineage>
        <taxon>Bacteria</taxon>
        <taxon>Bacillati</taxon>
        <taxon>Bacillota</taxon>
        <taxon>Bacilli</taxon>
        <taxon>Bacillales</taxon>
        <taxon>Paenibacillaceae</taxon>
        <taxon>Aneurinibacillus group</taxon>
        <taxon>Aneurinibacillus</taxon>
    </lineage>
</organism>